<comment type="caution">
    <text evidence="1">The sequence shown here is derived from an EMBL/GenBank/DDBJ whole genome shotgun (WGS) entry which is preliminary data.</text>
</comment>
<gene>
    <name evidence="1" type="ORF">US86_C0002G0090</name>
</gene>
<dbReference type="Proteomes" id="UP000034235">
    <property type="component" value="Unassembled WGS sequence"/>
</dbReference>
<sequence length="196" mass="20115">MRYLDSKIKKGGDELVNSFKKVLAGATSAAVIFGSMALPAFAKPPGAQVFDIYDNTNDGLVVGTDPDTGNVRFEANPGGANRIIVEAHLQKAAPNCTYDVQLVRDTAASNGGLNAAGHSGSIQVLGTLATNGVGNGNAHFDLDPSGDGVGDTAAFGHLDFEDPSGSCVEADGTPVVNNEYGAAPDPTLLTPLNWLE</sequence>
<protein>
    <submittedName>
        <fullName evidence="1">Uncharacterized protein</fullName>
    </submittedName>
</protein>
<name>A0A0G0JH22_9BACT</name>
<accession>A0A0G0JH22</accession>
<reference evidence="1 2" key="1">
    <citation type="journal article" date="2015" name="Nature">
        <title>rRNA introns, odd ribosomes, and small enigmatic genomes across a large radiation of phyla.</title>
        <authorList>
            <person name="Brown C.T."/>
            <person name="Hug L.A."/>
            <person name="Thomas B.C."/>
            <person name="Sharon I."/>
            <person name="Castelle C.J."/>
            <person name="Singh A."/>
            <person name="Wilkins M.J."/>
            <person name="Williams K.H."/>
            <person name="Banfield J.F."/>
        </authorList>
    </citation>
    <scope>NUCLEOTIDE SEQUENCE [LARGE SCALE GENOMIC DNA]</scope>
</reference>
<evidence type="ECO:0000313" key="2">
    <source>
        <dbReference type="Proteomes" id="UP000034235"/>
    </source>
</evidence>
<dbReference type="EMBL" id="LBUP01000002">
    <property type="protein sequence ID" value="KKQ66973.1"/>
    <property type="molecule type" value="Genomic_DNA"/>
</dbReference>
<evidence type="ECO:0000313" key="1">
    <source>
        <dbReference type="EMBL" id="KKQ66973.1"/>
    </source>
</evidence>
<dbReference type="AlphaFoldDB" id="A0A0G0JH22"/>
<organism evidence="1 2">
    <name type="scientific">Candidatus Daviesbacteria bacterium GW2011_GWA2_38_24</name>
    <dbReference type="NCBI Taxonomy" id="1618422"/>
    <lineage>
        <taxon>Bacteria</taxon>
        <taxon>Candidatus Daviesiibacteriota</taxon>
    </lineage>
</organism>
<proteinExistence type="predicted"/>